<reference evidence="1 2" key="1">
    <citation type="submission" date="2018-05" db="EMBL/GenBank/DDBJ databases">
        <authorList>
            <consortium name="IHU Genomes"/>
        </authorList>
    </citation>
    <scope>NUCLEOTIDE SEQUENCE [LARGE SCALE GENOMIC DNA]</scope>
    <source>
        <strain evidence="1 2">P7335</strain>
    </source>
</reference>
<dbReference type="Proteomes" id="UP000252008">
    <property type="component" value="Unassembled WGS sequence"/>
</dbReference>
<gene>
    <name evidence="1" type="ORF">MPP7335_03367</name>
</gene>
<proteinExistence type="predicted"/>
<evidence type="ECO:0000313" key="2">
    <source>
        <dbReference type="Proteomes" id="UP000252008"/>
    </source>
</evidence>
<accession>A0A375YKG8</accession>
<evidence type="ECO:0008006" key="3">
    <source>
        <dbReference type="Google" id="ProtNLM"/>
    </source>
</evidence>
<keyword evidence="2" id="KW-1185">Reference proteome</keyword>
<dbReference type="Gene3D" id="3.40.50.2000">
    <property type="entry name" value="Glycogen Phosphorylase B"/>
    <property type="match status" value="1"/>
</dbReference>
<name>A0A375YKG8_MYCPF</name>
<sequence>MLRVASVPASHVYVRHLSDPSVADMSVADVARLADPVPTDGRKVPGGWWPPLMLEPGWVNENHDRFDVFHIHFGFDAVDADALTAVMQELKAHAKPLVCTIHDLRNPHQRDPEPHILRQDLLVAAADALITLTPGAAQEIRRRWDRDAHVLPHPHVLDRARLEAPRPATDTFAVGVHLKSIRANMDPLPILEALTETVSGLPAAELVVNIHDEVFVPDNHWYAPHIGEAIRSFGQHEHVRIVEHPYFCEDELWDYLSSLAVSVLPYRFGTHSGWLEACYDLGTAVVAPSCGFYAQQRPCREFTFTEDVFDAGSLHTAVERAYSDWLGGIPAPRATWRQRHRERAMLAEAHRGVYEQVLR</sequence>
<evidence type="ECO:0000313" key="1">
    <source>
        <dbReference type="EMBL" id="SRX81611.1"/>
    </source>
</evidence>
<dbReference type="RefSeq" id="WP_083146331.1">
    <property type="nucleotide sequence ID" value="NZ_MVID01000033.1"/>
</dbReference>
<dbReference type="AlphaFoldDB" id="A0A375YKG8"/>
<dbReference type="EMBL" id="UEGS01000001">
    <property type="protein sequence ID" value="SRX81611.1"/>
    <property type="molecule type" value="Genomic_DNA"/>
</dbReference>
<organism evidence="1 2">
    <name type="scientific">Mycolicibacterium parafortuitum</name>
    <name type="common">Mycobacterium parafortuitum</name>
    <dbReference type="NCBI Taxonomy" id="39692"/>
    <lineage>
        <taxon>Bacteria</taxon>
        <taxon>Bacillati</taxon>
        <taxon>Actinomycetota</taxon>
        <taxon>Actinomycetes</taxon>
        <taxon>Mycobacteriales</taxon>
        <taxon>Mycobacteriaceae</taxon>
        <taxon>Mycolicibacterium</taxon>
    </lineage>
</organism>
<dbReference type="STRING" id="39692.BST38_25830"/>
<protein>
    <recommendedName>
        <fullName evidence="3">Glycosyltransferase subfamily 4-like N-terminal domain-containing protein</fullName>
    </recommendedName>
</protein>
<dbReference type="SUPFAM" id="SSF53756">
    <property type="entry name" value="UDP-Glycosyltransferase/glycogen phosphorylase"/>
    <property type="match status" value="1"/>
</dbReference>